<dbReference type="AlphaFoldDB" id="A0A915ELB2"/>
<sequence length="199" mass="23255">MAMKVMYRLNEIGYLYPNKPNLQQQQLVICINRIFAFEKWQLFITVMEVYRLLKVDLVSLHVISAISSIFELMKAYEAEGRLTEFNGQVLLGHECFYEYRESAEFIAILDLDDLLITTQFPTLSESFIQARADYPTAAYFTPNKMESSFIEQGKSNPRKFNILELIHRGILTAHMYADEKMVMRPKLVRGYLDAQLYLP</sequence>
<name>A0A915ELB2_9BILA</name>
<dbReference type="EC" id="2.4.1.-" evidence="8"/>
<dbReference type="PANTHER" id="PTHR21645:SF22">
    <property type="entry name" value="GLYCOSYLTRANSFERASE FAMILY 92 PROTEIN"/>
    <property type="match status" value="1"/>
</dbReference>
<accession>A0A915ELB2</accession>
<dbReference type="InterPro" id="IPR052012">
    <property type="entry name" value="GTase_92"/>
</dbReference>
<keyword evidence="5" id="KW-0812">Transmembrane</keyword>
<reference evidence="10" key="1">
    <citation type="submission" date="2022-11" db="UniProtKB">
        <authorList>
            <consortium name="WormBaseParasite"/>
        </authorList>
    </citation>
    <scope>IDENTIFICATION</scope>
</reference>
<evidence type="ECO:0000256" key="4">
    <source>
        <dbReference type="ARBA" id="ARBA00022679"/>
    </source>
</evidence>
<keyword evidence="3 8" id="KW-0328">Glycosyltransferase</keyword>
<keyword evidence="4 8" id="KW-0808">Transferase</keyword>
<evidence type="ECO:0000256" key="1">
    <source>
        <dbReference type="ARBA" id="ARBA00004167"/>
    </source>
</evidence>
<keyword evidence="6" id="KW-1133">Transmembrane helix</keyword>
<evidence type="ECO:0000256" key="6">
    <source>
        <dbReference type="ARBA" id="ARBA00022989"/>
    </source>
</evidence>
<proteinExistence type="inferred from homology"/>
<evidence type="ECO:0000256" key="8">
    <source>
        <dbReference type="RuleBase" id="RU366017"/>
    </source>
</evidence>
<dbReference type="WBParaSite" id="jg7942">
    <property type="protein sequence ID" value="jg7942"/>
    <property type="gene ID" value="jg7942"/>
</dbReference>
<keyword evidence="7" id="KW-0472">Membrane</keyword>
<dbReference type="PANTHER" id="PTHR21645">
    <property type="entry name" value="GLYCOSYLTRANSFERASE FAMILY 92 PROTEIN"/>
    <property type="match status" value="1"/>
</dbReference>
<dbReference type="GO" id="GO:0016020">
    <property type="term" value="C:membrane"/>
    <property type="evidence" value="ECO:0007669"/>
    <property type="project" value="UniProtKB-SubCell"/>
</dbReference>
<dbReference type="GO" id="GO:0016757">
    <property type="term" value="F:glycosyltransferase activity"/>
    <property type="evidence" value="ECO:0007669"/>
    <property type="project" value="UniProtKB-UniRule"/>
</dbReference>
<evidence type="ECO:0000313" key="10">
    <source>
        <dbReference type="WBParaSite" id="jg7942"/>
    </source>
</evidence>
<evidence type="ECO:0000313" key="9">
    <source>
        <dbReference type="Proteomes" id="UP000887574"/>
    </source>
</evidence>
<keyword evidence="9" id="KW-1185">Reference proteome</keyword>
<evidence type="ECO:0000256" key="3">
    <source>
        <dbReference type="ARBA" id="ARBA00022676"/>
    </source>
</evidence>
<protein>
    <recommendedName>
        <fullName evidence="8">Glycosyltransferase family 92 protein</fullName>
        <ecNumber evidence="8">2.4.1.-</ecNumber>
    </recommendedName>
</protein>
<organism evidence="9 10">
    <name type="scientific">Ditylenchus dipsaci</name>
    <dbReference type="NCBI Taxonomy" id="166011"/>
    <lineage>
        <taxon>Eukaryota</taxon>
        <taxon>Metazoa</taxon>
        <taxon>Ecdysozoa</taxon>
        <taxon>Nematoda</taxon>
        <taxon>Chromadorea</taxon>
        <taxon>Rhabditida</taxon>
        <taxon>Tylenchina</taxon>
        <taxon>Tylenchomorpha</taxon>
        <taxon>Sphaerularioidea</taxon>
        <taxon>Anguinidae</taxon>
        <taxon>Anguininae</taxon>
        <taxon>Ditylenchus</taxon>
    </lineage>
</organism>
<dbReference type="Pfam" id="PF01697">
    <property type="entry name" value="Glyco_transf_92"/>
    <property type="match status" value="1"/>
</dbReference>
<dbReference type="Proteomes" id="UP000887574">
    <property type="component" value="Unplaced"/>
</dbReference>
<comment type="similarity">
    <text evidence="2 8">Belongs to the glycosyltransferase 92 family.</text>
</comment>
<evidence type="ECO:0000256" key="5">
    <source>
        <dbReference type="ARBA" id="ARBA00022692"/>
    </source>
</evidence>
<comment type="subcellular location">
    <subcellularLocation>
        <location evidence="1">Membrane</location>
        <topology evidence="1">Single-pass membrane protein</topology>
    </subcellularLocation>
</comment>
<evidence type="ECO:0000256" key="2">
    <source>
        <dbReference type="ARBA" id="ARBA00007647"/>
    </source>
</evidence>
<evidence type="ECO:0000256" key="7">
    <source>
        <dbReference type="ARBA" id="ARBA00023136"/>
    </source>
</evidence>
<dbReference type="InterPro" id="IPR008166">
    <property type="entry name" value="Glyco_transf_92"/>
</dbReference>